<name>A0ABV3B0Q6_9ACTN</name>
<evidence type="ECO:0000313" key="1">
    <source>
        <dbReference type="EMBL" id="MEU6803024.1"/>
    </source>
</evidence>
<evidence type="ECO:0008006" key="3">
    <source>
        <dbReference type="Google" id="ProtNLM"/>
    </source>
</evidence>
<evidence type="ECO:0000313" key="2">
    <source>
        <dbReference type="Proteomes" id="UP001551189"/>
    </source>
</evidence>
<dbReference type="RefSeq" id="WP_359696772.1">
    <property type="nucleotide sequence ID" value="NZ_JBEYXT010000079.1"/>
</dbReference>
<keyword evidence="2" id="KW-1185">Reference proteome</keyword>
<proteinExistence type="predicted"/>
<dbReference type="EMBL" id="JBEYXT010000079">
    <property type="protein sequence ID" value="MEU6803024.1"/>
    <property type="molecule type" value="Genomic_DNA"/>
</dbReference>
<organism evidence="1 2">
    <name type="scientific">Streptomyces neyagawaensis</name>
    <dbReference type="NCBI Taxonomy" id="42238"/>
    <lineage>
        <taxon>Bacteria</taxon>
        <taxon>Bacillati</taxon>
        <taxon>Actinomycetota</taxon>
        <taxon>Actinomycetes</taxon>
        <taxon>Kitasatosporales</taxon>
        <taxon>Streptomycetaceae</taxon>
        <taxon>Streptomyces</taxon>
    </lineage>
</organism>
<accession>A0ABV3B0Q6</accession>
<comment type="caution">
    <text evidence="1">The sequence shown here is derived from an EMBL/GenBank/DDBJ whole genome shotgun (WGS) entry which is preliminary data.</text>
</comment>
<dbReference type="Proteomes" id="UP001551189">
    <property type="component" value="Unassembled WGS sequence"/>
</dbReference>
<sequence length="165" mass="18451">MGQISSAERRRNEEAIRVTMDRLLKGDLPPGGSCDLKTLATEAGVTRTAFYPKKNRDGTTRHGPYQHLAEEFQRRLRALREAGEVVDPRIAQIERLKAKVAELKERLAQREESVVELTTFKELAVSRLAAQHDEIVRLREQAAAFSNVRGLPAARPETAPYGSCS</sequence>
<gene>
    <name evidence="1" type="ORF">ABZ931_18695</name>
</gene>
<protein>
    <recommendedName>
        <fullName evidence="3">KfrA N-terminal DNA-binding domain-containing protein</fullName>
    </recommendedName>
</protein>
<reference evidence="1 2" key="1">
    <citation type="submission" date="2024-06" db="EMBL/GenBank/DDBJ databases">
        <title>The Natural Products Discovery Center: Release of the First 8490 Sequenced Strains for Exploring Actinobacteria Biosynthetic Diversity.</title>
        <authorList>
            <person name="Kalkreuter E."/>
            <person name="Kautsar S.A."/>
            <person name="Yang D."/>
            <person name="Bader C.D."/>
            <person name="Teijaro C.N."/>
            <person name="Fluegel L."/>
            <person name="Davis C.M."/>
            <person name="Simpson J.R."/>
            <person name="Lauterbach L."/>
            <person name="Steele A.D."/>
            <person name="Gui C."/>
            <person name="Meng S."/>
            <person name="Li G."/>
            <person name="Viehrig K."/>
            <person name="Ye F."/>
            <person name="Su P."/>
            <person name="Kiefer A.F."/>
            <person name="Nichols A."/>
            <person name="Cepeda A.J."/>
            <person name="Yan W."/>
            <person name="Fan B."/>
            <person name="Jiang Y."/>
            <person name="Adhikari A."/>
            <person name="Zheng C.-J."/>
            <person name="Schuster L."/>
            <person name="Cowan T.M."/>
            <person name="Smanski M.J."/>
            <person name="Chevrette M.G."/>
            <person name="De Carvalho L.P.S."/>
            <person name="Shen B."/>
        </authorList>
    </citation>
    <scope>NUCLEOTIDE SEQUENCE [LARGE SCALE GENOMIC DNA]</scope>
    <source>
        <strain evidence="1 2">NPDC046851</strain>
    </source>
</reference>